<feature type="domain" description="Ribbon-helix-helix protein CopG" evidence="1">
    <location>
        <begin position="15"/>
        <end position="52"/>
    </location>
</feature>
<dbReference type="Proteomes" id="UP000219565">
    <property type="component" value="Unassembled WGS sequence"/>
</dbReference>
<dbReference type="GO" id="GO:0006355">
    <property type="term" value="P:regulation of DNA-templated transcription"/>
    <property type="evidence" value="ECO:0007669"/>
    <property type="project" value="InterPro"/>
</dbReference>
<reference evidence="2 3" key="1">
    <citation type="submission" date="2017-09" db="EMBL/GenBank/DDBJ databases">
        <authorList>
            <person name="Ehlers B."/>
            <person name="Leendertz F.H."/>
        </authorList>
    </citation>
    <scope>NUCLEOTIDE SEQUENCE [LARGE SCALE GENOMIC DNA]</scope>
    <source>
        <strain evidence="2 3">DSM 45537</strain>
    </source>
</reference>
<protein>
    <submittedName>
        <fullName evidence="2">Ribbon-helix-helix protein, copG family</fullName>
    </submittedName>
</protein>
<dbReference type="STRING" id="1379680.GCA_001612615_03939"/>
<evidence type="ECO:0000259" key="1">
    <source>
        <dbReference type="Pfam" id="PF01402"/>
    </source>
</evidence>
<keyword evidence="3" id="KW-1185">Reference proteome</keyword>
<sequence>MGNVWWGYHNHMGLKKTTVMVDETDLELIKQAAAREGRPESEFFREAFHLAAIRSRRWQNDWDIPVVDLGRSLTAEEVHQNVQDAITDAEDR</sequence>
<name>A0A285LEU6_9NOCA</name>
<organism evidence="2 3">
    <name type="scientific">Nocardia amikacinitolerans</name>
    <dbReference type="NCBI Taxonomy" id="756689"/>
    <lineage>
        <taxon>Bacteria</taxon>
        <taxon>Bacillati</taxon>
        <taxon>Actinomycetota</taxon>
        <taxon>Actinomycetes</taxon>
        <taxon>Mycobacteriales</taxon>
        <taxon>Nocardiaceae</taxon>
        <taxon>Nocardia</taxon>
    </lineage>
</organism>
<dbReference type="Pfam" id="PF01402">
    <property type="entry name" value="RHH_1"/>
    <property type="match status" value="1"/>
</dbReference>
<gene>
    <name evidence="2" type="ORF">SAMN04244553_3537</name>
</gene>
<accession>A0A285LEU6</accession>
<proteinExistence type="predicted"/>
<dbReference type="AlphaFoldDB" id="A0A285LEU6"/>
<evidence type="ECO:0000313" key="3">
    <source>
        <dbReference type="Proteomes" id="UP000219565"/>
    </source>
</evidence>
<dbReference type="InterPro" id="IPR002145">
    <property type="entry name" value="CopG"/>
</dbReference>
<evidence type="ECO:0000313" key="2">
    <source>
        <dbReference type="EMBL" id="SNY83499.1"/>
    </source>
</evidence>
<dbReference type="EMBL" id="OBEG01000003">
    <property type="protein sequence ID" value="SNY83499.1"/>
    <property type="molecule type" value="Genomic_DNA"/>
</dbReference>